<dbReference type="PANTHER" id="PTHR36195:SF4">
    <property type="entry name" value="DOMAIN PROTEIN, PUTATIVE (AFU_ORTHOLOGUE AFUA_5G01990)-RELATED"/>
    <property type="match status" value="1"/>
</dbReference>
<sequence length="155" mass="16029">MHSILSLTALALAAATAVSAVGKARVVNNCDTDVSVWSVGSNIDGPWRLAAHGGTFSEDYVRDPRTGGKALKITIPADGLWTGAPQTNFAYSLDGDKIWYDLSDVFGDPFAGKKLVVSSAATCPSIVWPSGTNPGGSQVKVCGSDQDVVLTLCAA</sequence>
<keyword evidence="1" id="KW-0732">Signal</keyword>
<reference evidence="2" key="1">
    <citation type="submission" date="2022-07" db="EMBL/GenBank/DDBJ databases">
        <title>Fungi with potential for degradation of polypropylene.</title>
        <authorList>
            <person name="Gostincar C."/>
        </authorList>
    </citation>
    <scope>NUCLEOTIDE SEQUENCE</scope>
    <source>
        <strain evidence="2">EXF-13287</strain>
    </source>
</reference>
<keyword evidence="3" id="KW-1185">Reference proteome</keyword>
<organism evidence="2 3">
    <name type="scientific">Coniochaeta hoffmannii</name>
    <dbReference type="NCBI Taxonomy" id="91930"/>
    <lineage>
        <taxon>Eukaryota</taxon>
        <taxon>Fungi</taxon>
        <taxon>Dikarya</taxon>
        <taxon>Ascomycota</taxon>
        <taxon>Pezizomycotina</taxon>
        <taxon>Sordariomycetes</taxon>
        <taxon>Sordariomycetidae</taxon>
        <taxon>Coniochaetales</taxon>
        <taxon>Coniochaetaceae</taxon>
        <taxon>Coniochaeta</taxon>
    </lineage>
</organism>
<feature type="chain" id="PRO_5041249460" description="Bys1 family protein" evidence="1">
    <location>
        <begin position="21"/>
        <end position="155"/>
    </location>
</feature>
<dbReference type="AlphaFoldDB" id="A0AA38RNI1"/>
<evidence type="ECO:0000313" key="3">
    <source>
        <dbReference type="Proteomes" id="UP001174691"/>
    </source>
</evidence>
<dbReference type="Pfam" id="PF04681">
    <property type="entry name" value="Bys1"/>
    <property type="match status" value="1"/>
</dbReference>
<protein>
    <recommendedName>
        <fullName evidence="4">Bys1 family protein</fullName>
    </recommendedName>
</protein>
<gene>
    <name evidence="2" type="ORF">NKR19_g8633</name>
</gene>
<comment type="caution">
    <text evidence="2">The sequence shown here is derived from an EMBL/GenBank/DDBJ whole genome shotgun (WGS) entry which is preliminary data.</text>
</comment>
<proteinExistence type="predicted"/>
<dbReference type="Proteomes" id="UP001174691">
    <property type="component" value="Unassembled WGS sequence"/>
</dbReference>
<dbReference type="InterPro" id="IPR006771">
    <property type="entry name" value="CetA-like"/>
</dbReference>
<name>A0AA38RNI1_9PEZI</name>
<dbReference type="PANTHER" id="PTHR36195">
    <property type="entry name" value="DOMAIN PROTEIN, PUTATIVE (AFU_ORTHOLOGUE AFUA_5G01990)-RELATED-RELATED"/>
    <property type="match status" value="1"/>
</dbReference>
<evidence type="ECO:0000313" key="2">
    <source>
        <dbReference type="EMBL" id="KAJ9134534.1"/>
    </source>
</evidence>
<dbReference type="EMBL" id="JANBVN010000181">
    <property type="protein sequence ID" value="KAJ9134534.1"/>
    <property type="molecule type" value="Genomic_DNA"/>
</dbReference>
<evidence type="ECO:0008006" key="4">
    <source>
        <dbReference type="Google" id="ProtNLM"/>
    </source>
</evidence>
<evidence type="ECO:0000256" key="1">
    <source>
        <dbReference type="SAM" id="SignalP"/>
    </source>
</evidence>
<accession>A0AA38RNI1</accession>
<feature type="signal peptide" evidence="1">
    <location>
        <begin position="1"/>
        <end position="20"/>
    </location>
</feature>